<feature type="region of interest" description="Disordered" evidence="1">
    <location>
        <begin position="120"/>
        <end position="186"/>
    </location>
</feature>
<name>A0A1Y2LMK3_EPING</name>
<protein>
    <submittedName>
        <fullName evidence="2">Uncharacterized protein</fullName>
    </submittedName>
</protein>
<keyword evidence="3" id="KW-1185">Reference proteome</keyword>
<organism evidence="2 3">
    <name type="scientific">Epicoccum nigrum</name>
    <name type="common">Soil fungus</name>
    <name type="synonym">Epicoccum purpurascens</name>
    <dbReference type="NCBI Taxonomy" id="105696"/>
    <lineage>
        <taxon>Eukaryota</taxon>
        <taxon>Fungi</taxon>
        <taxon>Dikarya</taxon>
        <taxon>Ascomycota</taxon>
        <taxon>Pezizomycotina</taxon>
        <taxon>Dothideomycetes</taxon>
        <taxon>Pleosporomycetidae</taxon>
        <taxon>Pleosporales</taxon>
        <taxon>Pleosporineae</taxon>
        <taxon>Didymellaceae</taxon>
        <taxon>Epicoccum</taxon>
    </lineage>
</organism>
<evidence type="ECO:0000256" key="1">
    <source>
        <dbReference type="SAM" id="MobiDB-lite"/>
    </source>
</evidence>
<feature type="region of interest" description="Disordered" evidence="1">
    <location>
        <begin position="499"/>
        <end position="533"/>
    </location>
</feature>
<evidence type="ECO:0000313" key="3">
    <source>
        <dbReference type="Proteomes" id="UP000193240"/>
    </source>
</evidence>
<feature type="compositionally biased region" description="Polar residues" evidence="1">
    <location>
        <begin position="120"/>
        <end position="136"/>
    </location>
</feature>
<gene>
    <name evidence="2" type="ORF">B5807_09284</name>
</gene>
<dbReference type="AlphaFoldDB" id="A0A1Y2LMK3"/>
<dbReference type="InParanoid" id="A0A1Y2LMK3"/>
<feature type="compositionally biased region" description="Polar residues" evidence="1">
    <location>
        <begin position="515"/>
        <end position="529"/>
    </location>
</feature>
<accession>A0A1Y2LMK3</accession>
<feature type="compositionally biased region" description="Low complexity" evidence="1">
    <location>
        <begin position="503"/>
        <end position="514"/>
    </location>
</feature>
<feature type="compositionally biased region" description="Polar residues" evidence="1">
    <location>
        <begin position="144"/>
        <end position="159"/>
    </location>
</feature>
<dbReference type="EMBL" id="KZ107855">
    <property type="protein sequence ID" value="OSS45131.1"/>
    <property type="molecule type" value="Genomic_DNA"/>
</dbReference>
<dbReference type="Proteomes" id="UP000193240">
    <property type="component" value="Unassembled WGS sequence"/>
</dbReference>
<proteinExistence type="predicted"/>
<sequence length="598" mass="64776">MASPLFPDADALSHSQDLPHPFAQRSSATAHWYGNAETLFRLSPRTKRGIQDYILGACASRDKEHNEQTKPTGSKLIYILNLDDSVEEQPTLCVLSSVVTFTDTHNVNDAQGRGYINEQTAARRSTANDMTSNSTPGALRRRGSTVSFTKMLASASNRNFPHDDLELDSDPDSDSDSDPSFDETSPLPLLDAIEEAEEEEEGKADPVPTTDHVIAKYCRDPYSPAHPTCHSRTKSLSYAHLAGDAEADLQQRFAMKHDGEDSAAHYLNWQVLKWEYGQTMVHGPSSLRREVPISAVDGAAEQLTARGGESGAPTRRGDRCSDGCAFEADGFIGGDAEVGVWVVHVDEGGELVSETSTLFGGVVSTGRDAEADMARGESPTRIVRTLSEEALLKASHPARLLPDDADTVRILDTSHDEFVEHYIHRQQALRSRSSAAAIPQAEARKPACHVPVGAPHTCIDAAPVPARHVVQATLPPTPDVSPARLTAALEAHSVRTLTQPAHSSSESLSVPPSVFTHSTSVTTKPSQESVGEEHQRKIIISLPPRAFAPQPRPSRRLKAEIATKKCLRTVRGTVQRGVDGVSVGAREMRKAMRGALWS</sequence>
<feature type="compositionally biased region" description="Acidic residues" evidence="1">
    <location>
        <begin position="165"/>
        <end position="181"/>
    </location>
</feature>
<reference evidence="2 3" key="1">
    <citation type="journal article" date="2017" name="Genome Announc.">
        <title>Genome sequence of the saprophytic ascomycete Epicoccum nigrum ICMP 19927 strain isolated from New Zealand.</title>
        <authorList>
            <person name="Fokin M."/>
            <person name="Fleetwood D."/>
            <person name="Weir B.S."/>
            <person name="Villas-Boas S.G."/>
        </authorList>
    </citation>
    <scope>NUCLEOTIDE SEQUENCE [LARGE SCALE GENOMIC DNA]</scope>
    <source>
        <strain evidence="2 3">ICMP 19927</strain>
    </source>
</reference>
<evidence type="ECO:0000313" key="2">
    <source>
        <dbReference type="EMBL" id="OSS45131.1"/>
    </source>
</evidence>